<keyword evidence="3 5" id="KW-0238">DNA-binding</keyword>
<keyword evidence="2" id="KW-0805">Transcription regulation</keyword>
<protein>
    <submittedName>
        <fullName evidence="7">DNA-binding SARP family transcriptional activator</fullName>
    </submittedName>
</protein>
<gene>
    <name evidence="7" type="ORF">JOF53_008116</name>
</gene>
<dbReference type="PROSITE" id="PS51755">
    <property type="entry name" value="OMPR_PHOB"/>
    <property type="match status" value="1"/>
</dbReference>
<dbReference type="Gene3D" id="1.10.10.10">
    <property type="entry name" value="Winged helix-like DNA-binding domain superfamily/Winged helix DNA-binding domain"/>
    <property type="match status" value="1"/>
</dbReference>
<name>A0ABS5ASS3_9PSEU</name>
<keyword evidence="4" id="KW-0804">Transcription</keyword>
<dbReference type="SMART" id="SM00862">
    <property type="entry name" value="Trans_reg_C"/>
    <property type="match status" value="1"/>
</dbReference>
<accession>A0ABS5ASS3</accession>
<dbReference type="InterPro" id="IPR027417">
    <property type="entry name" value="P-loop_NTPase"/>
</dbReference>
<dbReference type="SMART" id="SM01043">
    <property type="entry name" value="BTAD"/>
    <property type="match status" value="1"/>
</dbReference>
<dbReference type="InterPro" id="IPR051677">
    <property type="entry name" value="AfsR-DnrI-RedD_regulator"/>
</dbReference>
<dbReference type="InterPro" id="IPR036388">
    <property type="entry name" value="WH-like_DNA-bd_sf"/>
</dbReference>
<dbReference type="SUPFAM" id="SSF52540">
    <property type="entry name" value="P-loop containing nucleoside triphosphate hydrolases"/>
    <property type="match status" value="1"/>
</dbReference>
<dbReference type="InterPro" id="IPR041664">
    <property type="entry name" value="AAA_16"/>
</dbReference>
<dbReference type="PANTHER" id="PTHR35807:SF1">
    <property type="entry name" value="TRANSCRIPTIONAL REGULATOR REDD"/>
    <property type="match status" value="1"/>
</dbReference>
<evidence type="ECO:0000256" key="1">
    <source>
        <dbReference type="ARBA" id="ARBA00005820"/>
    </source>
</evidence>
<dbReference type="Gene3D" id="3.40.50.300">
    <property type="entry name" value="P-loop containing nucleotide triphosphate hydrolases"/>
    <property type="match status" value="1"/>
</dbReference>
<dbReference type="InterPro" id="IPR005158">
    <property type="entry name" value="BTAD"/>
</dbReference>
<evidence type="ECO:0000256" key="5">
    <source>
        <dbReference type="PROSITE-ProRule" id="PRU01091"/>
    </source>
</evidence>
<feature type="domain" description="OmpR/PhoB-type" evidence="6">
    <location>
        <begin position="1"/>
        <end position="102"/>
    </location>
</feature>
<evidence type="ECO:0000259" key="6">
    <source>
        <dbReference type="PROSITE" id="PS51755"/>
    </source>
</evidence>
<dbReference type="CDD" id="cd15831">
    <property type="entry name" value="BTAD"/>
    <property type="match status" value="1"/>
</dbReference>
<dbReference type="SUPFAM" id="SSF48452">
    <property type="entry name" value="TPR-like"/>
    <property type="match status" value="1"/>
</dbReference>
<sequence length="732" mass="78674">MAAQVVRVELLGPVRAWRGDTELDLGSARRRAVLAMLAVAPGRAVSREELVAGVWGEEPPAAAESSLYTYVSGLRRVLDPARSRWSAGDVLVTAGAGYALRGEAVDCDVSRFTGLRAEARCLAECGNHRAALAAAVAALDLWRGEALSGLSGPFAEQHRSRLVELRLATHEHQAELLLALGRAPEAAALLDDLLRAHPLRESLGQLLMLARYRAGRPAEALAVYRDIRSTLVETLGIEPGPALQALHERVLTADPALLSPKPAPPAPVPTRLPPVPAGFVARHGESAVLTRHLEALREGRGGVVWVEGEPGIGKTALLASALAPAAARGVPVLWGTADEPTSRFPLRVLLDAVRLSEDPSPDQPDSVVRTADGLLNTVARLCAGTPLVLVVDDLHHADQASLVLWHRLTRLTARSPLLLVVATRAVPRGHALTRVRQACLRAGVTLLPVGALSPDESADLVARMVNAEPGLTLLERTRQAAGNPRYLRDVAELLLRQGSVQVEGGIAEVTRRRDRPLGPVIVRRLSFLTDGTRDLLRSATLLGREFELGELAVLTGRTVTELEPPLEEATATGLLELAGPRFAFRYEVVRTALYETMPVTLRQVLHRQAAQHFDEAGIRVERVVAQLLAADGPVDEWVIDWLLAHTATIAGSQPADTVTLLTRVVASPALRGPLRETLTARLVRLRLLLGGRPEAEARAVLATTSEESVAEEMRRVLAELARPALSDRCQNP</sequence>
<comment type="caution">
    <text evidence="7">The sequence shown here is derived from an EMBL/GenBank/DDBJ whole genome shotgun (WGS) entry which is preliminary data.</text>
</comment>
<dbReference type="EMBL" id="JAGIOO010000001">
    <property type="protein sequence ID" value="MBP2479244.1"/>
    <property type="molecule type" value="Genomic_DNA"/>
</dbReference>
<dbReference type="Pfam" id="PF00486">
    <property type="entry name" value="Trans_reg_C"/>
    <property type="match status" value="1"/>
</dbReference>
<dbReference type="GO" id="GO:0003677">
    <property type="term" value="F:DNA binding"/>
    <property type="evidence" value="ECO:0007669"/>
    <property type="project" value="UniProtKB-KW"/>
</dbReference>
<evidence type="ECO:0000256" key="4">
    <source>
        <dbReference type="ARBA" id="ARBA00023163"/>
    </source>
</evidence>
<dbReference type="CDD" id="cd00383">
    <property type="entry name" value="trans_reg_C"/>
    <property type="match status" value="1"/>
</dbReference>
<evidence type="ECO:0000256" key="2">
    <source>
        <dbReference type="ARBA" id="ARBA00023015"/>
    </source>
</evidence>
<keyword evidence="8" id="KW-1185">Reference proteome</keyword>
<comment type="similarity">
    <text evidence="1">Belongs to the AfsR/DnrI/RedD regulatory family.</text>
</comment>
<evidence type="ECO:0000256" key="3">
    <source>
        <dbReference type="ARBA" id="ARBA00023125"/>
    </source>
</evidence>
<dbReference type="Proteomes" id="UP001519363">
    <property type="component" value="Unassembled WGS sequence"/>
</dbReference>
<dbReference type="PANTHER" id="PTHR35807">
    <property type="entry name" value="TRANSCRIPTIONAL REGULATOR REDD-RELATED"/>
    <property type="match status" value="1"/>
</dbReference>
<dbReference type="InterPro" id="IPR016032">
    <property type="entry name" value="Sig_transdc_resp-reg_C-effctor"/>
</dbReference>
<dbReference type="InterPro" id="IPR011990">
    <property type="entry name" value="TPR-like_helical_dom_sf"/>
</dbReference>
<dbReference type="Gene3D" id="1.25.40.10">
    <property type="entry name" value="Tetratricopeptide repeat domain"/>
    <property type="match status" value="1"/>
</dbReference>
<dbReference type="Pfam" id="PF13191">
    <property type="entry name" value="AAA_16"/>
    <property type="match status" value="1"/>
</dbReference>
<dbReference type="RefSeq" id="WP_209707726.1">
    <property type="nucleotide sequence ID" value="NZ_JAGIOO010000001.1"/>
</dbReference>
<feature type="DNA-binding region" description="OmpR/PhoB-type" evidence="5">
    <location>
        <begin position="1"/>
        <end position="102"/>
    </location>
</feature>
<dbReference type="SUPFAM" id="SSF46894">
    <property type="entry name" value="C-terminal effector domain of the bipartite response regulators"/>
    <property type="match status" value="1"/>
</dbReference>
<organism evidence="7 8">
    <name type="scientific">Crossiella equi</name>
    <dbReference type="NCBI Taxonomy" id="130796"/>
    <lineage>
        <taxon>Bacteria</taxon>
        <taxon>Bacillati</taxon>
        <taxon>Actinomycetota</taxon>
        <taxon>Actinomycetes</taxon>
        <taxon>Pseudonocardiales</taxon>
        <taxon>Pseudonocardiaceae</taxon>
        <taxon>Crossiella</taxon>
    </lineage>
</organism>
<dbReference type="Pfam" id="PF03704">
    <property type="entry name" value="BTAD"/>
    <property type="match status" value="1"/>
</dbReference>
<proteinExistence type="inferred from homology"/>
<reference evidence="7 8" key="1">
    <citation type="submission" date="2021-03" db="EMBL/GenBank/DDBJ databases">
        <title>Sequencing the genomes of 1000 actinobacteria strains.</title>
        <authorList>
            <person name="Klenk H.-P."/>
        </authorList>
    </citation>
    <scope>NUCLEOTIDE SEQUENCE [LARGE SCALE GENOMIC DNA]</scope>
    <source>
        <strain evidence="7 8">DSM 44580</strain>
    </source>
</reference>
<dbReference type="InterPro" id="IPR001867">
    <property type="entry name" value="OmpR/PhoB-type_DNA-bd"/>
</dbReference>
<evidence type="ECO:0000313" key="8">
    <source>
        <dbReference type="Proteomes" id="UP001519363"/>
    </source>
</evidence>
<evidence type="ECO:0000313" key="7">
    <source>
        <dbReference type="EMBL" id="MBP2479244.1"/>
    </source>
</evidence>